<name>A0A166D8P8_9EURY</name>
<dbReference type="PANTHER" id="PTHR46124">
    <property type="entry name" value="D-AMINOACYL-TRNA DEACYLASE"/>
    <property type="match status" value="1"/>
</dbReference>
<dbReference type="PATRIC" id="fig|47311.3.peg.1701"/>
<evidence type="ECO:0000313" key="4">
    <source>
        <dbReference type="EMBL" id="KZX15324.1"/>
    </source>
</evidence>
<dbReference type="GO" id="GO:0046872">
    <property type="term" value="F:metal ion binding"/>
    <property type="evidence" value="ECO:0007669"/>
    <property type="project" value="UniProtKB-KW"/>
</dbReference>
<evidence type="ECO:0000256" key="2">
    <source>
        <dbReference type="ARBA" id="ARBA00022801"/>
    </source>
</evidence>
<organism evidence="4 5">
    <name type="scientific">Methanobrevibacter cuticularis</name>
    <dbReference type="NCBI Taxonomy" id="47311"/>
    <lineage>
        <taxon>Archaea</taxon>
        <taxon>Methanobacteriati</taxon>
        <taxon>Methanobacteriota</taxon>
        <taxon>Methanomada group</taxon>
        <taxon>Methanobacteria</taxon>
        <taxon>Methanobacteriales</taxon>
        <taxon>Methanobacteriaceae</taxon>
        <taxon>Methanobrevibacter</taxon>
    </lineage>
</organism>
<feature type="binding site" evidence="3">
    <location>
        <position position="93"/>
    </location>
    <ligand>
        <name>a divalent metal cation</name>
        <dbReference type="ChEBI" id="CHEBI:60240"/>
        <label>1</label>
    </ligand>
</feature>
<keyword evidence="1 3" id="KW-0479">Metal-binding</keyword>
<reference evidence="4 5" key="1">
    <citation type="submission" date="2016-04" db="EMBL/GenBank/DDBJ databases">
        <title>Genome sequence of Methanobrevibacter cuticularis DSM 11139.</title>
        <authorList>
            <person name="Poehlein A."/>
            <person name="Seedorf H."/>
            <person name="Daniel R."/>
        </authorList>
    </citation>
    <scope>NUCLEOTIDE SEQUENCE [LARGE SCALE GENOMIC DNA]</scope>
    <source>
        <strain evidence="4 5">DSM 11139</strain>
    </source>
</reference>
<dbReference type="GO" id="GO:0016788">
    <property type="term" value="F:hydrolase activity, acting on ester bonds"/>
    <property type="evidence" value="ECO:0007669"/>
    <property type="project" value="InterPro"/>
</dbReference>
<feature type="binding site" evidence="3">
    <location>
        <position position="203"/>
    </location>
    <ligand>
        <name>a divalent metal cation</name>
        <dbReference type="ChEBI" id="CHEBI:60240"/>
        <label>1</label>
    </ligand>
</feature>
<protein>
    <submittedName>
        <fullName evidence="4">Putative deoxyribonuclease YjjV</fullName>
        <ecNumber evidence="4">3.1.21.-</ecNumber>
    </submittedName>
</protein>
<dbReference type="Gene3D" id="3.20.20.140">
    <property type="entry name" value="Metal-dependent hydrolases"/>
    <property type="match status" value="1"/>
</dbReference>
<gene>
    <name evidence="4" type="primary">yjjV</name>
    <name evidence="4" type="ORF">MBCUT_15650</name>
</gene>
<dbReference type="Pfam" id="PF01026">
    <property type="entry name" value="TatD_DNase"/>
    <property type="match status" value="1"/>
</dbReference>
<dbReference type="PROSITE" id="PS01137">
    <property type="entry name" value="TATD_1"/>
    <property type="match status" value="1"/>
</dbReference>
<comment type="caution">
    <text evidence="4">The sequence shown here is derived from an EMBL/GenBank/DDBJ whole genome shotgun (WGS) entry which is preliminary data.</text>
</comment>
<dbReference type="Proteomes" id="UP000077275">
    <property type="component" value="Unassembled WGS sequence"/>
</dbReference>
<dbReference type="InterPro" id="IPR032466">
    <property type="entry name" value="Metal_Hydrolase"/>
</dbReference>
<dbReference type="OrthoDB" id="26412at2157"/>
<feature type="binding site" evidence="3">
    <location>
        <position position="131"/>
    </location>
    <ligand>
        <name>a divalent metal cation</name>
        <dbReference type="ChEBI" id="CHEBI:60240"/>
        <label>2</label>
    </ligand>
</feature>
<sequence length="253" mass="28958">MIDTHCHINFDAFDDDREQILKKSKEKLTAIINSGTSIETNQQVLKLANENSNFLYPTFGFHPIESGKTDEQSLNKVINLITEHLNEIVAIGEVGMDYFYIKDKKEREKQGEIFKKFASLANENEIPLVIHARDCEKKAYNIVKEFKDIPHTIFHCYSGSLKTAKKLIDNGYYISFSTMICYSHNHQELVKEIPLENILTETDSPYLAPERGNRNEPINVAKVIEKIAELKEENISSIDKITENTAKSVFGIK</sequence>
<dbReference type="RefSeq" id="WP_067260122.1">
    <property type="nucleotide sequence ID" value="NZ_LWMW01000121.1"/>
</dbReference>
<dbReference type="SUPFAM" id="SSF51556">
    <property type="entry name" value="Metallo-dependent hydrolases"/>
    <property type="match status" value="1"/>
</dbReference>
<evidence type="ECO:0000313" key="5">
    <source>
        <dbReference type="Proteomes" id="UP000077275"/>
    </source>
</evidence>
<dbReference type="PANTHER" id="PTHR46124:SF2">
    <property type="entry name" value="D-AMINOACYL-TRNA DEACYLASE"/>
    <property type="match status" value="1"/>
</dbReference>
<dbReference type="EMBL" id="LWMW01000121">
    <property type="protein sequence ID" value="KZX15324.1"/>
    <property type="molecule type" value="Genomic_DNA"/>
</dbReference>
<dbReference type="EC" id="3.1.21.-" evidence="4"/>
<dbReference type="PIRSF" id="PIRSF005902">
    <property type="entry name" value="DNase_TatD"/>
    <property type="match status" value="1"/>
</dbReference>
<dbReference type="GO" id="GO:0004536">
    <property type="term" value="F:DNA nuclease activity"/>
    <property type="evidence" value="ECO:0007669"/>
    <property type="project" value="InterPro"/>
</dbReference>
<keyword evidence="2 4" id="KW-0378">Hydrolase</keyword>
<keyword evidence="5" id="KW-1185">Reference proteome</keyword>
<dbReference type="STRING" id="47311.MBCUT_15650"/>
<dbReference type="InterPro" id="IPR001130">
    <property type="entry name" value="TatD-like"/>
</dbReference>
<dbReference type="NCBIfam" id="TIGR00010">
    <property type="entry name" value="YchF/TatD family DNA exonuclease"/>
    <property type="match status" value="1"/>
</dbReference>
<feature type="binding site" evidence="3">
    <location>
        <position position="155"/>
    </location>
    <ligand>
        <name>a divalent metal cation</name>
        <dbReference type="ChEBI" id="CHEBI:60240"/>
        <label>2</label>
    </ligand>
</feature>
<proteinExistence type="predicted"/>
<dbReference type="FunFam" id="3.20.20.140:FF:000005">
    <property type="entry name" value="TatD family hydrolase"/>
    <property type="match status" value="1"/>
</dbReference>
<evidence type="ECO:0000256" key="1">
    <source>
        <dbReference type="ARBA" id="ARBA00022723"/>
    </source>
</evidence>
<evidence type="ECO:0000256" key="3">
    <source>
        <dbReference type="PIRSR" id="PIRSR005902-1"/>
    </source>
</evidence>
<accession>A0A166D8P8</accession>
<dbReference type="InterPro" id="IPR015991">
    <property type="entry name" value="TatD/YcfH-like"/>
</dbReference>
<dbReference type="CDD" id="cd01310">
    <property type="entry name" value="TatD_DNAse"/>
    <property type="match status" value="1"/>
</dbReference>
<dbReference type="InterPro" id="IPR018228">
    <property type="entry name" value="DNase_TatD-rel_CS"/>
</dbReference>
<dbReference type="PROSITE" id="PS01091">
    <property type="entry name" value="TATD_3"/>
    <property type="match status" value="1"/>
</dbReference>
<feature type="binding site" evidence="3">
    <location>
        <position position="5"/>
    </location>
    <ligand>
        <name>a divalent metal cation</name>
        <dbReference type="ChEBI" id="CHEBI:60240"/>
        <label>1</label>
    </ligand>
</feature>
<feature type="binding site" evidence="3">
    <location>
        <position position="7"/>
    </location>
    <ligand>
        <name>a divalent metal cation</name>
        <dbReference type="ChEBI" id="CHEBI:60240"/>
        <label>1</label>
    </ligand>
</feature>
<dbReference type="AlphaFoldDB" id="A0A166D8P8"/>